<feature type="domain" description="P-type ATPase A" evidence="12">
    <location>
        <begin position="94"/>
        <end position="195"/>
    </location>
</feature>
<keyword evidence="4 11" id="KW-0479">Metal-binding</keyword>
<keyword evidence="14" id="KW-1185">Reference proteome</keyword>
<dbReference type="SFLD" id="SFLDS00003">
    <property type="entry name" value="Haloacid_Dehalogenase"/>
    <property type="match status" value="1"/>
</dbReference>
<dbReference type="PROSITE" id="PS00154">
    <property type="entry name" value="ATPASE_E1_E2"/>
    <property type="match status" value="1"/>
</dbReference>
<dbReference type="SFLD" id="SFLDG00002">
    <property type="entry name" value="C1.7:_P-type_atpase_like"/>
    <property type="match status" value="1"/>
</dbReference>
<dbReference type="InterPro" id="IPR001757">
    <property type="entry name" value="P_typ_ATPase"/>
</dbReference>
<feature type="transmembrane region" description="Helical" evidence="11">
    <location>
        <begin position="589"/>
        <end position="614"/>
    </location>
</feature>
<dbReference type="GO" id="GO:0005524">
    <property type="term" value="F:ATP binding"/>
    <property type="evidence" value="ECO:0007669"/>
    <property type="project" value="UniProtKB-UniRule"/>
</dbReference>
<feature type="transmembrane region" description="Helical" evidence="11">
    <location>
        <begin position="42"/>
        <end position="69"/>
    </location>
</feature>
<evidence type="ECO:0000256" key="3">
    <source>
        <dbReference type="ARBA" id="ARBA00022692"/>
    </source>
</evidence>
<feature type="transmembrane region" description="Helical" evidence="11">
    <location>
        <begin position="218"/>
        <end position="239"/>
    </location>
</feature>
<evidence type="ECO:0000256" key="4">
    <source>
        <dbReference type="ARBA" id="ARBA00022723"/>
    </source>
</evidence>
<dbReference type="SUPFAM" id="SSF56784">
    <property type="entry name" value="HAD-like"/>
    <property type="match status" value="1"/>
</dbReference>
<name>A4S7I5_OSTLU</name>
<dbReference type="eggNOG" id="KOG0207">
    <property type="taxonomic scope" value="Eukaryota"/>
</dbReference>
<dbReference type="InterPro" id="IPR036412">
    <property type="entry name" value="HAD-like_sf"/>
</dbReference>
<sequence length="632" mass="66298">MAANVSRVCTILVYVLAGTPEFVDVTYELAVGNVNIHVLTTLAVFGTVLLGCAMEGALLLVLFALAHFVEDRLTLHARGDLKALWGTVPTTADVVQLLADGTPDLTTLREMPAADVDVGTMIFVKAGQQVPLDGMVVHGSALVSIQHITGEALPVMKRYGDEIPAGAMNTDGVLVVKSLRSSEESTPARIARLTEAAQRRRPKVSRLIDSIGDRYSKAILAITFITMAAAPMVLGIPFLGRGGAMYRSFAFLSSAAPCALLMSPLVYVAAIGAMARRGVLIRGGLTLDALAEVGAVALDKTGTITTGQMSCTNITQFEDGAQHDTAPSASVKALAYALSLERGSSHPIAAAVTQAARGIILPDVGPVTDYKVIAGSGVEGTIDGKRARFGSSEFALELCNTGAAECSAEVIAQEGEVLSVLAIEGESPALFRFSDTLNLQAPDAIESLRTGKCRRRWWEVASDSTGMELAMLTGDNKTSAIAMAEEIKLKPEDVHAGLTPSQKLALVESMRERVKSKQYPRVAMVGDGINDAPALAAADVGVAIASTPSDAAASAADVLLLTKDEGGISQLPELFSIAERTRRTLRQNIALAVVSILGSAIPALFGAFPLWLAVLLHEGATLMVAMNSVRLL</sequence>
<evidence type="ECO:0000259" key="12">
    <source>
        <dbReference type="Pfam" id="PF00122"/>
    </source>
</evidence>
<keyword evidence="7" id="KW-0460">Magnesium</keyword>
<evidence type="ECO:0000256" key="6">
    <source>
        <dbReference type="ARBA" id="ARBA00022840"/>
    </source>
</evidence>
<dbReference type="EMBL" id="CP000594">
    <property type="protein sequence ID" value="ABO99751.1"/>
    <property type="molecule type" value="Genomic_DNA"/>
</dbReference>
<dbReference type="GeneID" id="5005327"/>
<dbReference type="InterPro" id="IPR023299">
    <property type="entry name" value="ATPase_P-typ_cyto_dom_N"/>
</dbReference>
<evidence type="ECO:0000256" key="2">
    <source>
        <dbReference type="ARBA" id="ARBA00006024"/>
    </source>
</evidence>
<organism evidence="13 14">
    <name type="scientific">Ostreococcus lucimarinus (strain CCE9901)</name>
    <dbReference type="NCBI Taxonomy" id="436017"/>
    <lineage>
        <taxon>Eukaryota</taxon>
        <taxon>Viridiplantae</taxon>
        <taxon>Chlorophyta</taxon>
        <taxon>Mamiellophyceae</taxon>
        <taxon>Mamiellales</taxon>
        <taxon>Bathycoccaceae</taxon>
        <taxon>Ostreococcus</taxon>
    </lineage>
</organism>
<keyword evidence="10 11" id="KW-0472">Membrane</keyword>
<gene>
    <name evidence="13" type="ORF">OSTLU_43082</name>
</gene>
<dbReference type="Gene3D" id="3.40.50.1000">
    <property type="entry name" value="HAD superfamily/HAD-like"/>
    <property type="match status" value="1"/>
</dbReference>
<dbReference type="InterPro" id="IPR044492">
    <property type="entry name" value="P_typ_ATPase_HD_dom"/>
</dbReference>
<evidence type="ECO:0000256" key="1">
    <source>
        <dbReference type="ARBA" id="ARBA00004141"/>
    </source>
</evidence>
<dbReference type="InterPro" id="IPR008250">
    <property type="entry name" value="ATPase_P-typ_transduc_dom_A_sf"/>
</dbReference>
<dbReference type="HOGENOM" id="CLU_001771_6_3_1"/>
<dbReference type="GO" id="GO:0016020">
    <property type="term" value="C:membrane"/>
    <property type="evidence" value="ECO:0007669"/>
    <property type="project" value="UniProtKB-SubCell"/>
</dbReference>
<dbReference type="InterPro" id="IPR018303">
    <property type="entry name" value="ATPase_P-typ_P_site"/>
</dbReference>
<dbReference type="SFLD" id="SFLDF00027">
    <property type="entry name" value="p-type_atpase"/>
    <property type="match status" value="1"/>
</dbReference>
<dbReference type="Proteomes" id="UP000001568">
    <property type="component" value="Chromosome 14"/>
</dbReference>
<dbReference type="Gene3D" id="3.40.1110.10">
    <property type="entry name" value="Calcium-transporting ATPase, cytoplasmic domain N"/>
    <property type="match status" value="1"/>
</dbReference>
<keyword evidence="9 11" id="KW-1133">Transmembrane helix</keyword>
<dbReference type="PANTHER" id="PTHR43079">
    <property type="entry name" value="PROBABLE CADMIUM/ZINC-TRANSPORTING ATPASE HMA1"/>
    <property type="match status" value="1"/>
</dbReference>
<dbReference type="Pfam" id="PF00122">
    <property type="entry name" value="E1-E2_ATPase"/>
    <property type="match status" value="1"/>
</dbReference>
<dbReference type="GO" id="GO:0016887">
    <property type="term" value="F:ATP hydrolysis activity"/>
    <property type="evidence" value="ECO:0007669"/>
    <property type="project" value="InterPro"/>
</dbReference>
<dbReference type="STRING" id="436017.A4S7I5"/>
<evidence type="ECO:0000256" key="5">
    <source>
        <dbReference type="ARBA" id="ARBA00022741"/>
    </source>
</evidence>
<dbReference type="InterPro" id="IPR051949">
    <property type="entry name" value="Cation_Transport_ATPase"/>
</dbReference>
<evidence type="ECO:0000313" key="13">
    <source>
        <dbReference type="EMBL" id="ABO99751.1"/>
    </source>
</evidence>
<dbReference type="Pfam" id="PF00702">
    <property type="entry name" value="Hydrolase"/>
    <property type="match status" value="1"/>
</dbReference>
<dbReference type="Gramene" id="ABO99751">
    <property type="protein sequence ID" value="ABO99751"/>
    <property type="gene ID" value="OSTLU_43082"/>
</dbReference>
<protein>
    <submittedName>
        <fullName evidence="13">p-ATPase family transporter: cadmium ion</fullName>
    </submittedName>
</protein>
<feature type="non-terminal residue" evidence="13">
    <location>
        <position position="632"/>
    </location>
</feature>
<evidence type="ECO:0000256" key="8">
    <source>
        <dbReference type="ARBA" id="ARBA00022967"/>
    </source>
</evidence>
<proteinExistence type="inferred from homology"/>
<keyword evidence="5 11" id="KW-0547">Nucleotide-binding</keyword>
<evidence type="ECO:0000256" key="7">
    <source>
        <dbReference type="ARBA" id="ARBA00022842"/>
    </source>
</evidence>
<evidence type="ECO:0000313" key="14">
    <source>
        <dbReference type="Proteomes" id="UP000001568"/>
    </source>
</evidence>
<dbReference type="GO" id="GO:0019829">
    <property type="term" value="F:ATPase-coupled monoatomic cation transmembrane transporter activity"/>
    <property type="evidence" value="ECO:0007669"/>
    <property type="project" value="InterPro"/>
</dbReference>
<comment type="similarity">
    <text evidence="2 11">Belongs to the cation transport ATPase (P-type) (TC 3.A.3) family. Type IB subfamily.</text>
</comment>
<keyword evidence="8" id="KW-1278">Translocase</keyword>
<evidence type="ECO:0000256" key="9">
    <source>
        <dbReference type="ARBA" id="ARBA00022989"/>
    </source>
</evidence>
<dbReference type="SUPFAM" id="SSF81653">
    <property type="entry name" value="Calcium ATPase, transduction domain A"/>
    <property type="match status" value="1"/>
</dbReference>
<accession>A4S7I5</accession>
<dbReference type="InterPro" id="IPR059000">
    <property type="entry name" value="ATPase_P-type_domA"/>
</dbReference>
<comment type="subcellular location">
    <subcellularLocation>
        <location evidence="1">Membrane</location>
        <topology evidence="1">Multi-pass membrane protein</topology>
    </subcellularLocation>
</comment>
<dbReference type="AlphaFoldDB" id="A4S7I5"/>
<dbReference type="KEGG" id="olu:OSTLU_43082"/>
<dbReference type="PANTHER" id="PTHR43079:SF1">
    <property type="entry name" value="CADMIUM_ZINC-TRANSPORTING ATPASE HMA1, CHLOROPLASTIC-RELATED"/>
    <property type="match status" value="1"/>
</dbReference>
<dbReference type="RefSeq" id="XP_001421458.1">
    <property type="nucleotide sequence ID" value="XM_001421421.1"/>
</dbReference>
<keyword evidence="6 11" id="KW-0067">ATP-binding</keyword>
<evidence type="ECO:0000256" key="11">
    <source>
        <dbReference type="RuleBase" id="RU362081"/>
    </source>
</evidence>
<dbReference type="NCBIfam" id="TIGR01525">
    <property type="entry name" value="ATPase-IB_hvy"/>
    <property type="match status" value="1"/>
</dbReference>
<dbReference type="InterPro" id="IPR027256">
    <property type="entry name" value="P-typ_ATPase_IB"/>
</dbReference>
<reference evidence="13 14" key="1">
    <citation type="journal article" date="2007" name="Proc. Natl. Acad. Sci. U.S.A.">
        <title>The tiny eukaryote Ostreococcus provides genomic insights into the paradox of plankton speciation.</title>
        <authorList>
            <person name="Palenik B."/>
            <person name="Grimwood J."/>
            <person name="Aerts A."/>
            <person name="Rouze P."/>
            <person name="Salamov A."/>
            <person name="Putnam N."/>
            <person name="Dupont C."/>
            <person name="Jorgensen R."/>
            <person name="Derelle E."/>
            <person name="Rombauts S."/>
            <person name="Zhou K."/>
            <person name="Otillar R."/>
            <person name="Merchant S.S."/>
            <person name="Podell S."/>
            <person name="Gaasterland T."/>
            <person name="Napoli C."/>
            <person name="Gendler K."/>
            <person name="Manuell A."/>
            <person name="Tai V."/>
            <person name="Vallon O."/>
            <person name="Piganeau G."/>
            <person name="Jancek S."/>
            <person name="Heijde M."/>
            <person name="Jabbari K."/>
            <person name="Bowler C."/>
            <person name="Lohr M."/>
            <person name="Robbens S."/>
            <person name="Werner G."/>
            <person name="Dubchak I."/>
            <person name="Pazour G.J."/>
            <person name="Ren Q."/>
            <person name="Paulsen I."/>
            <person name="Delwiche C."/>
            <person name="Schmutz J."/>
            <person name="Rokhsar D."/>
            <person name="Van de Peer Y."/>
            <person name="Moreau H."/>
            <person name="Grigoriev I.V."/>
        </authorList>
    </citation>
    <scope>NUCLEOTIDE SEQUENCE [LARGE SCALE GENOMIC DNA]</scope>
    <source>
        <strain evidence="13 14">CCE9901</strain>
    </source>
</reference>
<dbReference type="GO" id="GO:0046872">
    <property type="term" value="F:metal ion binding"/>
    <property type="evidence" value="ECO:0007669"/>
    <property type="project" value="UniProtKB-KW"/>
</dbReference>
<dbReference type="Gene3D" id="2.70.150.10">
    <property type="entry name" value="Calcium-transporting ATPase, cytoplasmic transduction domain A"/>
    <property type="match status" value="1"/>
</dbReference>
<feature type="transmembrane region" description="Helical" evidence="11">
    <location>
        <begin position="251"/>
        <end position="275"/>
    </location>
</feature>
<dbReference type="PRINTS" id="PR00119">
    <property type="entry name" value="CATATPASE"/>
</dbReference>
<dbReference type="OrthoDB" id="432719at2759"/>
<keyword evidence="3 11" id="KW-0812">Transmembrane</keyword>
<evidence type="ECO:0000256" key="10">
    <source>
        <dbReference type="ARBA" id="ARBA00023136"/>
    </source>
</evidence>
<dbReference type="NCBIfam" id="TIGR01494">
    <property type="entry name" value="ATPase_P-type"/>
    <property type="match status" value="2"/>
</dbReference>
<dbReference type="InterPro" id="IPR023214">
    <property type="entry name" value="HAD_sf"/>
</dbReference>